<gene>
    <name evidence="2" type="ORF">PM001_LOCUS17609</name>
</gene>
<dbReference type="Proteomes" id="UP001162060">
    <property type="component" value="Unassembled WGS sequence"/>
</dbReference>
<sequence length="151" mass="16841">MAIGDKGDTGSDDWVLDSGSSSHLVNDATLLMDARDCKEECRLADGETVRLSRVGNMVLTLLSKGRQKNLMLTDVFLAPELVRNLMSYGKLDRKGFGLVYDGTTRGLAKRRDGEVAFDVMMRYNVLYVRTVQSARTTQTPNDVLTMVLMRE</sequence>
<dbReference type="InterPro" id="IPR054722">
    <property type="entry name" value="PolX-like_BBD"/>
</dbReference>
<protein>
    <recommendedName>
        <fullName evidence="1">Retrovirus-related Pol polyprotein from transposon TNT 1-94-like beta-barrel domain-containing protein</fullName>
    </recommendedName>
</protein>
<feature type="domain" description="Retrovirus-related Pol polyprotein from transposon TNT 1-94-like beta-barrel" evidence="1">
    <location>
        <begin position="14"/>
        <end position="96"/>
    </location>
</feature>
<dbReference type="AlphaFoldDB" id="A0AAV1UHD3"/>
<evidence type="ECO:0000259" key="1">
    <source>
        <dbReference type="Pfam" id="PF22936"/>
    </source>
</evidence>
<organism evidence="2 3">
    <name type="scientific">Peronospora matthiolae</name>
    <dbReference type="NCBI Taxonomy" id="2874970"/>
    <lineage>
        <taxon>Eukaryota</taxon>
        <taxon>Sar</taxon>
        <taxon>Stramenopiles</taxon>
        <taxon>Oomycota</taxon>
        <taxon>Peronosporomycetes</taxon>
        <taxon>Peronosporales</taxon>
        <taxon>Peronosporaceae</taxon>
        <taxon>Peronospora</taxon>
    </lineage>
</organism>
<dbReference type="EMBL" id="CAKLBY020000190">
    <property type="protein sequence ID" value="CAK7932459.1"/>
    <property type="molecule type" value="Genomic_DNA"/>
</dbReference>
<evidence type="ECO:0000313" key="2">
    <source>
        <dbReference type="EMBL" id="CAK7932459.1"/>
    </source>
</evidence>
<comment type="caution">
    <text evidence="2">The sequence shown here is derived from an EMBL/GenBank/DDBJ whole genome shotgun (WGS) entry which is preliminary data.</text>
</comment>
<reference evidence="2" key="1">
    <citation type="submission" date="2024-01" db="EMBL/GenBank/DDBJ databases">
        <authorList>
            <person name="Webb A."/>
        </authorList>
    </citation>
    <scope>NUCLEOTIDE SEQUENCE</scope>
    <source>
        <strain evidence="2">Pm1</strain>
    </source>
</reference>
<accession>A0AAV1UHD3</accession>
<dbReference type="Pfam" id="PF22936">
    <property type="entry name" value="Pol_BBD"/>
    <property type="match status" value="1"/>
</dbReference>
<name>A0AAV1UHD3_9STRA</name>
<proteinExistence type="predicted"/>
<evidence type="ECO:0000313" key="3">
    <source>
        <dbReference type="Proteomes" id="UP001162060"/>
    </source>
</evidence>